<evidence type="ECO:0000313" key="2">
    <source>
        <dbReference type="EMBL" id="KRV48882.1"/>
    </source>
</evidence>
<dbReference type="eggNOG" id="COG1300">
    <property type="taxonomic scope" value="Bacteria"/>
</dbReference>
<evidence type="ECO:0000313" key="3">
    <source>
        <dbReference type="Proteomes" id="UP000050867"/>
    </source>
</evidence>
<evidence type="ECO:0000256" key="1">
    <source>
        <dbReference type="SAM" id="Phobius"/>
    </source>
</evidence>
<name>A0A0T6LST2_WENVI</name>
<dbReference type="AlphaFoldDB" id="A0A0T6LST2"/>
<keyword evidence="1" id="KW-0472">Membrane</keyword>
<keyword evidence="1" id="KW-0812">Transmembrane</keyword>
<keyword evidence="3" id="KW-1185">Reference proteome</keyword>
<dbReference type="STRING" id="76728.AQ490_22820"/>
<feature type="transmembrane region" description="Helical" evidence="1">
    <location>
        <begin position="171"/>
        <end position="192"/>
    </location>
</feature>
<evidence type="ECO:0008006" key="4">
    <source>
        <dbReference type="Google" id="ProtNLM"/>
    </source>
</evidence>
<dbReference type="PANTHER" id="PTHR35337:SF1">
    <property type="entry name" value="SLR1478 PROTEIN"/>
    <property type="match status" value="1"/>
</dbReference>
<dbReference type="PANTHER" id="PTHR35337">
    <property type="entry name" value="SLR1478 PROTEIN"/>
    <property type="match status" value="1"/>
</dbReference>
<feature type="transmembrane region" description="Helical" evidence="1">
    <location>
        <begin position="260"/>
        <end position="278"/>
    </location>
</feature>
<accession>A0A0T6LST2</accession>
<protein>
    <recommendedName>
        <fullName evidence="4">Stage II sporulation protein M</fullName>
    </recommendedName>
</protein>
<comment type="caution">
    <text evidence="2">The sequence shown here is derived from an EMBL/GenBank/DDBJ whole genome shotgun (WGS) entry which is preliminary data.</text>
</comment>
<dbReference type="Proteomes" id="UP000050867">
    <property type="component" value="Unassembled WGS sequence"/>
</dbReference>
<dbReference type="Pfam" id="PF01944">
    <property type="entry name" value="SpoIIM"/>
    <property type="match status" value="1"/>
</dbReference>
<gene>
    <name evidence="2" type="ORF">AQ490_22820</name>
</gene>
<dbReference type="EMBL" id="LLZU01000018">
    <property type="protein sequence ID" value="KRV48882.1"/>
    <property type="molecule type" value="Genomic_DNA"/>
</dbReference>
<dbReference type="OrthoDB" id="5243448at2"/>
<feature type="transmembrane region" description="Helical" evidence="1">
    <location>
        <begin position="290"/>
        <end position="309"/>
    </location>
</feature>
<proteinExistence type="predicted"/>
<dbReference type="InterPro" id="IPR002798">
    <property type="entry name" value="SpoIIM-like"/>
</dbReference>
<reference evidence="2 3" key="1">
    <citation type="submission" date="2015-10" db="EMBL/GenBank/DDBJ databases">
        <title>Draft genome sequence of pyrrolomycin-producing Streptomyces vitaminophilus.</title>
        <authorList>
            <person name="Graham D.E."/>
            <person name="Mahan K.M."/>
            <person name="Klingeman D.M."/>
            <person name="Hettich R.L."/>
            <person name="Parry R.J."/>
        </authorList>
    </citation>
    <scope>NUCLEOTIDE SEQUENCE [LARGE SCALE GENOMIC DNA]</scope>
    <source>
        <strain evidence="2 3">ATCC 31673</strain>
    </source>
</reference>
<sequence>MDLDVFVAAHRAEWDRLDALLRRGGRRLSGEEADELVTLYQRTATHLSLVQSSAPDPALVARLTTLVARARSAVAGARTASWRDAGRFFAAGFPAAVYRSRHWWVSTALVCTLAIALIGWWIATNPDVQSAIVAPDALRELTRPGGEYEDYYSSNPAGSFAAQVWTNNAQAAAICLVLGVFLGIPVLFVLYQNVVNVGIGLGLMGSAGRADTFLGLILPHGLLELTAVFVAAGTGLRLGWTVIDPGPRSRRTALAEEGRAALGMALGLGAVLLVSGVIEAFVTPSPLPTWARIGIGLVAELAFLGYVFVIGRRAAEAGETGDVERLDRADRLPAAA</sequence>
<feature type="transmembrane region" description="Helical" evidence="1">
    <location>
        <begin position="103"/>
        <end position="123"/>
    </location>
</feature>
<dbReference type="RefSeq" id="WP_026220649.1">
    <property type="nucleotide sequence ID" value="NZ_LLZU01000018.1"/>
</dbReference>
<keyword evidence="1" id="KW-1133">Transmembrane helix</keyword>
<organism evidence="2 3">
    <name type="scientific">Wenjunlia vitaminophila</name>
    <name type="common">Streptomyces vitaminophilus</name>
    <dbReference type="NCBI Taxonomy" id="76728"/>
    <lineage>
        <taxon>Bacteria</taxon>
        <taxon>Bacillati</taxon>
        <taxon>Actinomycetota</taxon>
        <taxon>Actinomycetes</taxon>
        <taxon>Kitasatosporales</taxon>
        <taxon>Streptomycetaceae</taxon>
        <taxon>Wenjunlia</taxon>
    </lineage>
</organism>